<evidence type="ECO:0000256" key="1">
    <source>
        <dbReference type="SAM" id="MobiDB-lite"/>
    </source>
</evidence>
<evidence type="ECO:0000313" key="3">
    <source>
        <dbReference type="Proteomes" id="UP000249464"/>
    </source>
</evidence>
<feature type="compositionally biased region" description="Polar residues" evidence="1">
    <location>
        <begin position="341"/>
        <end position="354"/>
    </location>
</feature>
<proteinExistence type="predicted"/>
<protein>
    <submittedName>
        <fullName evidence="2">BQ5605_C047g12287 protein</fullName>
    </submittedName>
</protein>
<sequence>MIVVGNYIMPHESTSKPARGRDDVSSRVAPQPPKMSFPILSALEADSIVGLVVLRDYLVNDLLPDAFAQWTLTRSHRDSGERALRILSDLRDAGKFPATLSHLAPPKIVYEPSLDANGEMLEAWQTSVQDLTNSFKSNLLSAMIDVRTKQIAKCNAVLNHTKFIQHCIESSWTPLLSARFGPDPTFDHRKAIKTLANAAGEDLAHNIVNYDVYASHQRQLKEAKAAKAKTDSVDAVMDIDAVHTQDSILEEVRKAISASLRPITKDIESLKAIYSVSPIPRTSIDSQTTTRRRHHRRTDQLLLILPRTRTPVPRSSQVHGPAKPIPKSKGPPRPSAPRMSTKGTQPMSNQSTSKPPIKRGIEHVKKVAKGGAKKRTKR</sequence>
<feature type="compositionally biased region" description="Basic residues" evidence="1">
    <location>
        <begin position="366"/>
        <end position="378"/>
    </location>
</feature>
<keyword evidence="3" id="KW-1185">Reference proteome</keyword>
<gene>
    <name evidence="2" type="primary">BQ5605_C047g12287</name>
    <name evidence="2" type="ORF">BQ5605_C047G12287</name>
</gene>
<accession>A0A2X0MPV9</accession>
<evidence type="ECO:0000313" key="2">
    <source>
        <dbReference type="EMBL" id="SGZ31020.1"/>
    </source>
</evidence>
<dbReference type="EMBL" id="FQNC01000113">
    <property type="protein sequence ID" value="SGZ31020.1"/>
    <property type="molecule type" value="Genomic_DNA"/>
</dbReference>
<reference evidence="2 3" key="1">
    <citation type="submission" date="2016-11" db="EMBL/GenBank/DDBJ databases">
        <authorList>
            <person name="Jaros S."/>
            <person name="Januszkiewicz K."/>
            <person name="Wedrychowicz H."/>
        </authorList>
    </citation>
    <scope>NUCLEOTIDE SEQUENCE [LARGE SCALE GENOMIC DNA]</scope>
</reference>
<name>A0A2X0MPV9_9BASI</name>
<feature type="region of interest" description="Disordered" evidence="1">
    <location>
        <begin position="10"/>
        <end position="30"/>
    </location>
</feature>
<dbReference type="AlphaFoldDB" id="A0A2X0MPV9"/>
<feature type="region of interest" description="Disordered" evidence="1">
    <location>
        <begin position="281"/>
        <end position="378"/>
    </location>
</feature>
<organism evidence="2 3">
    <name type="scientific">Microbotryum silenes-dioicae</name>
    <dbReference type="NCBI Taxonomy" id="796604"/>
    <lineage>
        <taxon>Eukaryota</taxon>
        <taxon>Fungi</taxon>
        <taxon>Dikarya</taxon>
        <taxon>Basidiomycota</taxon>
        <taxon>Pucciniomycotina</taxon>
        <taxon>Microbotryomycetes</taxon>
        <taxon>Microbotryales</taxon>
        <taxon>Microbotryaceae</taxon>
        <taxon>Microbotryum</taxon>
    </lineage>
</organism>
<dbReference type="Proteomes" id="UP000249464">
    <property type="component" value="Unassembled WGS sequence"/>
</dbReference>